<protein>
    <submittedName>
        <fullName evidence="1">Uncharacterized protein</fullName>
    </submittedName>
</protein>
<gene>
    <name evidence="1" type="ORF">Vsou_23400</name>
</gene>
<dbReference type="RefSeq" id="WP_188603338.1">
    <property type="nucleotide sequence ID" value="NZ_AP026830.1"/>
</dbReference>
<reference evidence="2" key="1">
    <citation type="submission" date="2022-09" db="EMBL/GenBank/DDBJ databases">
        <title>Complete genome sequence of Vulcanisaeta souniana.</title>
        <authorList>
            <person name="Kato S."/>
            <person name="Itoh T."/>
            <person name="Ohkuma M."/>
        </authorList>
    </citation>
    <scope>NUCLEOTIDE SEQUENCE [LARGE SCALE GENOMIC DNA]</scope>
    <source>
        <strain evidence="2">JCM 11219</strain>
    </source>
</reference>
<name>A0ABN6SXN6_9CREN</name>
<evidence type="ECO:0000313" key="2">
    <source>
        <dbReference type="Proteomes" id="UP001060771"/>
    </source>
</evidence>
<organism evidence="1 2">
    <name type="scientific">Vulcanisaeta souniana JCM 11219</name>
    <dbReference type="NCBI Taxonomy" id="1293586"/>
    <lineage>
        <taxon>Archaea</taxon>
        <taxon>Thermoproteota</taxon>
        <taxon>Thermoprotei</taxon>
        <taxon>Thermoproteales</taxon>
        <taxon>Thermoproteaceae</taxon>
        <taxon>Vulcanisaeta</taxon>
    </lineage>
</organism>
<accession>A0ABN6SXN6</accession>
<dbReference type="EMBL" id="AP026830">
    <property type="protein sequence ID" value="BDR93247.1"/>
    <property type="molecule type" value="Genomic_DNA"/>
</dbReference>
<dbReference type="Proteomes" id="UP001060771">
    <property type="component" value="Chromosome"/>
</dbReference>
<evidence type="ECO:0000313" key="1">
    <source>
        <dbReference type="EMBL" id="BDR93247.1"/>
    </source>
</evidence>
<sequence length="56" mass="6408">MPIIIKCHSCGFIFYNDEQLKSIDEVLRQWGYRCPVCLSPLSKIPLSKRVKGSVLP</sequence>
<proteinExistence type="predicted"/>
<dbReference type="GeneID" id="76207882"/>
<keyword evidence="2" id="KW-1185">Reference proteome</keyword>